<dbReference type="InterPro" id="IPR013097">
    <property type="entry name" value="Dabb"/>
</dbReference>
<evidence type="ECO:0000313" key="5">
    <source>
        <dbReference type="Proteomes" id="UP000005240"/>
    </source>
</evidence>
<dbReference type="PROSITE" id="PS51502">
    <property type="entry name" value="S_R_A_B_BARREL"/>
    <property type="match status" value="1"/>
</dbReference>
<protein>
    <submittedName>
        <fullName evidence="4">Stress-response A/B barrel domain-containing protein</fullName>
    </submittedName>
</protein>
<feature type="transmembrane region" description="Helical" evidence="1">
    <location>
        <begin position="51"/>
        <end position="71"/>
    </location>
</feature>
<dbReference type="Gene3D" id="3.20.20.140">
    <property type="entry name" value="Metal-dependent hydrolases"/>
    <property type="match status" value="1"/>
</dbReference>
<dbReference type="EnsemblFungi" id="PTTG_31146-t43_1">
    <property type="protein sequence ID" value="PTTG_31146-t43_1-p1"/>
    <property type="gene ID" value="PTTG_31146"/>
</dbReference>
<proteinExistence type="predicted"/>
<feature type="non-terminal residue" evidence="3">
    <location>
        <position position="1"/>
    </location>
</feature>
<dbReference type="SUPFAM" id="SSF89550">
    <property type="entry name" value="PHP domain-like"/>
    <property type="match status" value="1"/>
</dbReference>
<dbReference type="EMBL" id="ADAS02014145">
    <property type="protein sequence ID" value="OAV84630.1"/>
    <property type="molecule type" value="Genomic_DNA"/>
</dbReference>
<dbReference type="Proteomes" id="UP000005240">
    <property type="component" value="Unassembled WGS sequence"/>
</dbReference>
<evidence type="ECO:0000313" key="3">
    <source>
        <dbReference type="EMBL" id="OAV84630.1"/>
    </source>
</evidence>
<gene>
    <name evidence="3" type="ORF">PTTG_31146</name>
</gene>
<dbReference type="AlphaFoldDB" id="A0A180FVY0"/>
<dbReference type="VEuPathDB" id="FungiDB:PTTG_31146"/>
<keyword evidence="1" id="KW-0812">Transmembrane</keyword>
<dbReference type="SUPFAM" id="SSF54909">
    <property type="entry name" value="Dimeric alpha+beta barrel"/>
    <property type="match status" value="1"/>
</dbReference>
<dbReference type="Pfam" id="PF07876">
    <property type="entry name" value="Dabb"/>
    <property type="match status" value="1"/>
</dbReference>
<reference evidence="4" key="4">
    <citation type="submission" date="2025-05" db="UniProtKB">
        <authorList>
            <consortium name="EnsemblFungi"/>
        </authorList>
    </citation>
    <scope>IDENTIFICATION</scope>
    <source>
        <strain evidence="4">isolate 1-1 / race 1 (BBBD)</strain>
    </source>
</reference>
<sequence>FQVGADVLHLERSFDTGLVAVYPDRAALDAYTIHPLHQEAANFGRHIAEQVVSMILFLSLALVLAQIPFVYRRYETGKLAEKISNLEARRQIFPNPKFNEYKGVVHVHSSLGGHSTGTFAELAGGARENNLDFVVMTEHTSELFDASAMTLQGAVGGVLFVNGNEANTKGDE</sequence>
<feature type="domain" description="Stress-response A/B barrel" evidence="2">
    <location>
        <begin position="1"/>
        <end position="56"/>
    </location>
</feature>
<evidence type="ECO:0000313" key="4">
    <source>
        <dbReference type="EnsemblFungi" id="PTTG_31146-t43_1-p1"/>
    </source>
</evidence>
<accession>A0A180FVY0</accession>
<keyword evidence="5" id="KW-1185">Reference proteome</keyword>
<name>A0A180FVY0_PUCT1</name>
<evidence type="ECO:0000259" key="2">
    <source>
        <dbReference type="PROSITE" id="PS51502"/>
    </source>
</evidence>
<evidence type="ECO:0000256" key="1">
    <source>
        <dbReference type="SAM" id="Phobius"/>
    </source>
</evidence>
<dbReference type="InterPro" id="IPR016195">
    <property type="entry name" value="Pol/histidinol_Pase-like"/>
</dbReference>
<keyword evidence="1" id="KW-1133">Transmembrane helix</keyword>
<reference evidence="4 5" key="3">
    <citation type="journal article" date="2017" name="G3 (Bethesda)">
        <title>Comparative analysis highlights variable genome content of wheat rusts and divergence of the mating loci.</title>
        <authorList>
            <person name="Cuomo C.A."/>
            <person name="Bakkeren G."/>
            <person name="Khalil H.B."/>
            <person name="Panwar V."/>
            <person name="Joly D."/>
            <person name="Linning R."/>
            <person name="Sakthikumar S."/>
            <person name="Song X."/>
            <person name="Adiconis X."/>
            <person name="Fan L."/>
            <person name="Goldberg J.M."/>
            <person name="Levin J.Z."/>
            <person name="Young S."/>
            <person name="Zeng Q."/>
            <person name="Anikster Y."/>
            <person name="Bruce M."/>
            <person name="Wang M."/>
            <person name="Yin C."/>
            <person name="McCallum B."/>
            <person name="Szabo L.J."/>
            <person name="Hulbert S."/>
            <person name="Chen X."/>
            <person name="Fellers J.P."/>
        </authorList>
    </citation>
    <scope>NUCLEOTIDE SEQUENCE</scope>
    <source>
        <strain evidence="4">isolate 1-1 / race 1 (BBBD)</strain>
        <strain evidence="5">Isolate 1-1 / race 1 (BBBD)</strain>
    </source>
</reference>
<reference evidence="3" key="2">
    <citation type="submission" date="2016-05" db="EMBL/GenBank/DDBJ databases">
        <title>Comparative analysis highlights variable genome content of wheat rusts and divergence of the mating loci.</title>
        <authorList>
            <person name="Cuomo C.A."/>
            <person name="Bakkeren G."/>
            <person name="Szabo L."/>
            <person name="Khalil H."/>
            <person name="Joly D."/>
            <person name="Goldberg J."/>
            <person name="Young S."/>
            <person name="Zeng Q."/>
            <person name="Fellers J."/>
        </authorList>
    </citation>
    <scope>NUCLEOTIDE SEQUENCE [LARGE SCALE GENOMIC DNA]</scope>
    <source>
        <strain evidence="3">1-1 BBBD Race 1</strain>
    </source>
</reference>
<dbReference type="Gene3D" id="3.30.70.100">
    <property type="match status" value="1"/>
</dbReference>
<keyword evidence="1" id="KW-0472">Membrane</keyword>
<dbReference type="InterPro" id="IPR011008">
    <property type="entry name" value="Dimeric_a/b-barrel"/>
</dbReference>
<reference evidence="3" key="1">
    <citation type="submission" date="2009-11" db="EMBL/GenBank/DDBJ databases">
        <authorList>
            <consortium name="The Broad Institute Genome Sequencing Platform"/>
            <person name="Ward D."/>
            <person name="Feldgarden M."/>
            <person name="Earl A."/>
            <person name="Young S.K."/>
            <person name="Zeng Q."/>
            <person name="Koehrsen M."/>
            <person name="Alvarado L."/>
            <person name="Berlin A."/>
            <person name="Bochicchio J."/>
            <person name="Borenstein D."/>
            <person name="Chapman S.B."/>
            <person name="Chen Z."/>
            <person name="Engels R."/>
            <person name="Freedman E."/>
            <person name="Gellesch M."/>
            <person name="Goldberg J."/>
            <person name="Griggs A."/>
            <person name="Gujja S."/>
            <person name="Heilman E."/>
            <person name="Heiman D."/>
            <person name="Hepburn T."/>
            <person name="Howarth C."/>
            <person name="Jen D."/>
            <person name="Larson L."/>
            <person name="Lewis B."/>
            <person name="Mehta T."/>
            <person name="Park D."/>
            <person name="Pearson M."/>
            <person name="Roberts A."/>
            <person name="Saif S."/>
            <person name="Shea T."/>
            <person name="Shenoy N."/>
            <person name="Sisk P."/>
            <person name="Stolte C."/>
            <person name="Sykes S."/>
            <person name="Thomson T."/>
            <person name="Walk T."/>
            <person name="White J."/>
            <person name="Yandava C."/>
            <person name="Izard J."/>
            <person name="Baranova O.V."/>
            <person name="Blanton J.M."/>
            <person name="Tanner A.C."/>
            <person name="Dewhirst F.E."/>
            <person name="Haas B."/>
            <person name="Nusbaum C."/>
            <person name="Birren B."/>
        </authorList>
    </citation>
    <scope>NUCLEOTIDE SEQUENCE [LARGE SCALE GENOMIC DNA]</scope>
    <source>
        <strain evidence="3">1-1 BBBD Race 1</strain>
    </source>
</reference>
<organism evidence="3">
    <name type="scientific">Puccinia triticina (isolate 1-1 / race 1 (BBBD))</name>
    <name type="common">Brown leaf rust fungus</name>
    <dbReference type="NCBI Taxonomy" id="630390"/>
    <lineage>
        <taxon>Eukaryota</taxon>
        <taxon>Fungi</taxon>
        <taxon>Dikarya</taxon>
        <taxon>Basidiomycota</taxon>
        <taxon>Pucciniomycotina</taxon>
        <taxon>Pucciniomycetes</taxon>
        <taxon>Pucciniales</taxon>
        <taxon>Pucciniaceae</taxon>
        <taxon>Puccinia</taxon>
    </lineage>
</organism>
<feature type="non-terminal residue" evidence="3">
    <location>
        <position position="172"/>
    </location>
</feature>